<protein>
    <submittedName>
        <fullName evidence="1">Uncharacterized protein</fullName>
    </submittedName>
</protein>
<accession>A0A645D395</accession>
<dbReference type="EMBL" id="VSSQ01032489">
    <property type="protein sequence ID" value="MPM83764.1"/>
    <property type="molecule type" value="Genomic_DNA"/>
</dbReference>
<comment type="caution">
    <text evidence="1">The sequence shown here is derived from an EMBL/GenBank/DDBJ whole genome shotgun (WGS) entry which is preliminary data.</text>
</comment>
<reference evidence="1" key="1">
    <citation type="submission" date="2019-08" db="EMBL/GenBank/DDBJ databases">
        <authorList>
            <person name="Kucharzyk K."/>
            <person name="Murdoch R.W."/>
            <person name="Higgins S."/>
            <person name="Loffler F."/>
        </authorList>
    </citation>
    <scope>NUCLEOTIDE SEQUENCE</scope>
</reference>
<sequence length="69" mass="7417">MFVASATLPSRNTGVTQASALPILNPLSLSPFCIARVTIHSFSRNSGMVRIISTLFRHPSTKGIGRDFA</sequence>
<evidence type="ECO:0000313" key="1">
    <source>
        <dbReference type="EMBL" id="MPM83764.1"/>
    </source>
</evidence>
<organism evidence="1">
    <name type="scientific">bioreactor metagenome</name>
    <dbReference type="NCBI Taxonomy" id="1076179"/>
    <lineage>
        <taxon>unclassified sequences</taxon>
        <taxon>metagenomes</taxon>
        <taxon>ecological metagenomes</taxon>
    </lineage>
</organism>
<dbReference type="AlphaFoldDB" id="A0A645D395"/>
<proteinExistence type="predicted"/>
<gene>
    <name evidence="1" type="ORF">SDC9_130833</name>
</gene>
<name>A0A645D395_9ZZZZ</name>